<dbReference type="Gene3D" id="2.60.120.40">
    <property type="match status" value="1"/>
</dbReference>
<accession>A0A9D4CBC3</accession>
<sequence length="80" mass="8859">MHVYLTEVDDLRNNVTILEKNVTLLEEKVHAEPGSVAFFATLGITLSTLGYCRRLVFDNVIMNNGAAYNKNNGSFVAPMP</sequence>
<evidence type="ECO:0000256" key="1">
    <source>
        <dbReference type="SAM" id="Coils"/>
    </source>
</evidence>
<feature type="domain" description="C1q" evidence="2">
    <location>
        <begin position="31"/>
        <end position="80"/>
    </location>
</feature>
<gene>
    <name evidence="3" type="ORF">DPMN_063884</name>
</gene>
<organism evidence="3 4">
    <name type="scientific">Dreissena polymorpha</name>
    <name type="common">Zebra mussel</name>
    <name type="synonym">Mytilus polymorpha</name>
    <dbReference type="NCBI Taxonomy" id="45954"/>
    <lineage>
        <taxon>Eukaryota</taxon>
        <taxon>Metazoa</taxon>
        <taxon>Spiralia</taxon>
        <taxon>Lophotrochozoa</taxon>
        <taxon>Mollusca</taxon>
        <taxon>Bivalvia</taxon>
        <taxon>Autobranchia</taxon>
        <taxon>Heteroconchia</taxon>
        <taxon>Euheterodonta</taxon>
        <taxon>Imparidentia</taxon>
        <taxon>Neoheterodontei</taxon>
        <taxon>Myida</taxon>
        <taxon>Dreissenoidea</taxon>
        <taxon>Dreissenidae</taxon>
        <taxon>Dreissena</taxon>
    </lineage>
</organism>
<reference evidence="3" key="2">
    <citation type="submission" date="2020-11" db="EMBL/GenBank/DDBJ databases">
        <authorList>
            <person name="McCartney M.A."/>
            <person name="Auch B."/>
            <person name="Kono T."/>
            <person name="Mallez S."/>
            <person name="Becker A."/>
            <person name="Gohl D.M."/>
            <person name="Silverstein K.A.T."/>
            <person name="Koren S."/>
            <person name="Bechman K.B."/>
            <person name="Herman A."/>
            <person name="Abrahante J.E."/>
            <person name="Garbe J."/>
        </authorList>
    </citation>
    <scope>NUCLEOTIDE SEQUENCE</scope>
    <source>
        <strain evidence="3">Duluth1</strain>
        <tissue evidence="3">Whole animal</tissue>
    </source>
</reference>
<dbReference type="AlphaFoldDB" id="A0A9D4CBC3"/>
<dbReference type="Proteomes" id="UP000828390">
    <property type="component" value="Unassembled WGS sequence"/>
</dbReference>
<evidence type="ECO:0000313" key="3">
    <source>
        <dbReference type="EMBL" id="KAH3720972.1"/>
    </source>
</evidence>
<dbReference type="SUPFAM" id="SSF49842">
    <property type="entry name" value="TNF-like"/>
    <property type="match status" value="1"/>
</dbReference>
<keyword evidence="1" id="KW-0175">Coiled coil</keyword>
<name>A0A9D4CBC3_DREPO</name>
<keyword evidence="4" id="KW-1185">Reference proteome</keyword>
<dbReference type="PROSITE" id="PS50871">
    <property type="entry name" value="C1Q"/>
    <property type="match status" value="1"/>
</dbReference>
<dbReference type="EMBL" id="JAIWYP010000013">
    <property type="protein sequence ID" value="KAH3720972.1"/>
    <property type="molecule type" value="Genomic_DNA"/>
</dbReference>
<evidence type="ECO:0000259" key="2">
    <source>
        <dbReference type="PROSITE" id="PS50871"/>
    </source>
</evidence>
<dbReference type="InterPro" id="IPR008983">
    <property type="entry name" value="Tumour_necrosis_fac-like_dom"/>
</dbReference>
<proteinExistence type="predicted"/>
<comment type="caution">
    <text evidence="3">The sequence shown here is derived from an EMBL/GenBank/DDBJ whole genome shotgun (WGS) entry which is preliminary data.</text>
</comment>
<protein>
    <recommendedName>
        <fullName evidence="2">C1q domain-containing protein</fullName>
    </recommendedName>
</protein>
<dbReference type="InterPro" id="IPR001073">
    <property type="entry name" value="C1q_dom"/>
</dbReference>
<reference evidence="3" key="1">
    <citation type="journal article" date="2019" name="bioRxiv">
        <title>The Genome of the Zebra Mussel, Dreissena polymorpha: A Resource for Invasive Species Research.</title>
        <authorList>
            <person name="McCartney M.A."/>
            <person name="Auch B."/>
            <person name="Kono T."/>
            <person name="Mallez S."/>
            <person name="Zhang Y."/>
            <person name="Obille A."/>
            <person name="Becker A."/>
            <person name="Abrahante J.E."/>
            <person name="Garbe J."/>
            <person name="Badalamenti J.P."/>
            <person name="Herman A."/>
            <person name="Mangelson H."/>
            <person name="Liachko I."/>
            <person name="Sullivan S."/>
            <person name="Sone E.D."/>
            <person name="Koren S."/>
            <person name="Silverstein K.A.T."/>
            <person name="Beckman K.B."/>
            <person name="Gohl D.M."/>
        </authorList>
    </citation>
    <scope>NUCLEOTIDE SEQUENCE</scope>
    <source>
        <strain evidence="3">Duluth1</strain>
        <tissue evidence="3">Whole animal</tissue>
    </source>
</reference>
<feature type="coiled-coil region" evidence="1">
    <location>
        <begin position="1"/>
        <end position="28"/>
    </location>
</feature>
<evidence type="ECO:0000313" key="4">
    <source>
        <dbReference type="Proteomes" id="UP000828390"/>
    </source>
</evidence>